<dbReference type="EMBL" id="BAAASR010000006">
    <property type="protein sequence ID" value="GAA2482680.1"/>
    <property type="molecule type" value="Genomic_DNA"/>
</dbReference>
<evidence type="ECO:0000256" key="1">
    <source>
        <dbReference type="ARBA" id="ARBA00023015"/>
    </source>
</evidence>
<evidence type="ECO:0000256" key="3">
    <source>
        <dbReference type="ARBA" id="ARBA00023163"/>
    </source>
</evidence>
<dbReference type="Proteomes" id="UP001499942">
    <property type="component" value="Unassembled WGS sequence"/>
</dbReference>
<dbReference type="PRINTS" id="PR00455">
    <property type="entry name" value="HTHTETR"/>
</dbReference>
<keyword evidence="2 4" id="KW-0238">DNA-binding</keyword>
<dbReference type="Gene3D" id="1.10.357.10">
    <property type="entry name" value="Tetracycline Repressor, domain 2"/>
    <property type="match status" value="1"/>
</dbReference>
<evidence type="ECO:0000313" key="6">
    <source>
        <dbReference type="EMBL" id="GAA2482680.1"/>
    </source>
</evidence>
<dbReference type="Pfam" id="PF00440">
    <property type="entry name" value="TetR_N"/>
    <property type="match status" value="1"/>
</dbReference>
<proteinExistence type="predicted"/>
<dbReference type="RefSeq" id="WP_344357246.1">
    <property type="nucleotide sequence ID" value="NZ_BAAASR010000006.1"/>
</dbReference>
<dbReference type="PANTHER" id="PTHR30055">
    <property type="entry name" value="HTH-TYPE TRANSCRIPTIONAL REGULATOR RUTR"/>
    <property type="match status" value="1"/>
</dbReference>
<comment type="caution">
    <text evidence="6">The sequence shown here is derived from an EMBL/GenBank/DDBJ whole genome shotgun (WGS) entry which is preliminary data.</text>
</comment>
<gene>
    <name evidence="6" type="ORF">GCM10010393_11710</name>
</gene>
<dbReference type="PANTHER" id="PTHR30055:SF234">
    <property type="entry name" value="HTH-TYPE TRANSCRIPTIONAL REGULATOR BETI"/>
    <property type="match status" value="1"/>
</dbReference>
<keyword evidence="3" id="KW-0804">Transcription</keyword>
<evidence type="ECO:0000259" key="5">
    <source>
        <dbReference type="PROSITE" id="PS50977"/>
    </source>
</evidence>
<reference evidence="7" key="1">
    <citation type="journal article" date="2019" name="Int. J. Syst. Evol. Microbiol.">
        <title>The Global Catalogue of Microorganisms (GCM) 10K type strain sequencing project: providing services to taxonomists for standard genome sequencing and annotation.</title>
        <authorList>
            <consortium name="The Broad Institute Genomics Platform"/>
            <consortium name="The Broad Institute Genome Sequencing Center for Infectious Disease"/>
            <person name="Wu L."/>
            <person name="Ma J."/>
        </authorList>
    </citation>
    <scope>NUCLEOTIDE SEQUENCE [LARGE SCALE GENOMIC DNA]</scope>
    <source>
        <strain evidence="7">JCM 5062</strain>
    </source>
</reference>
<dbReference type="SUPFAM" id="SSF48498">
    <property type="entry name" value="Tetracyclin repressor-like, C-terminal domain"/>
    <property type="match status" value="1"/>
</dbReference>
<evidence type="ECO:0000256" key="2">
    <source>
        <dbReference type="ARBA" id="ARBA00023125"/>
    </source>
</evidence>
<dbReference type="PROSITE" id="PS50977">
    <property type="entry name" value="HTH_TETR_2"/>
    <property type="match status" value="1"/>
</dbReference>
<accession>A0ABP5YK17</accession>
<feature type="DNA-binding region" description="H-T-H motif" evidence="4">
    <location>
        <begin position="36"/>
        <end position="55"/>
    </location>
</feature>
<keyword evidence="1" id="KW-0805">Transcription regulation</keyword>
<evidence type="ECO:0000313" key="7">
    <source>
        <dbReference type="Proteomes" id="UP001499942"/>
    </source>
</evidence>
<dbReference type="InterPro" id="IPR049484">
    <property type="entry name" value="Rv0078-like_C"/>
</dbReference>
<evidence type="ECO:0000256" key="4">
    <source>
        <dbReference type="PROSITE-ProRule" id="PRU00335"/>
    </source>
</evidence>
<feature type="domain" description="HTH tetR-type" evidence="5">
    <location>
        <begin position="13"/>
        <end position="73"/>
    </location>
</feature>
<protein>
    <submittedName>
        <fullName evidence="6">TetR/AcrR family transcriptional regulator</fullName>
    </submittedName>
</protein>
<dbReference type="SUPFAM" id="SSF46689">
    <property type="entry name" value="Homeodomain-like"/>
    <property type="match status" value="1"/>
</dbReference>
<dbReference type="InterPro" id="IPR050109">
    <property type="entry name" value="HTH-type_TetR-like_transc_reg"/>
</dbReference>
<keyword evidence="7" id="KW-1185">Reference proteome</keyword>
<dbReference type="InterPro" id="IPR001647">
    <property type="entry name" value="HTH_TetR"/>
</dbReference>
<dbReference type="InterPro" id="IPR036271">
    <property type="entry name" value="Tet_transcr_reg_TetR-rel_C_sf"/>
</dbReference>
<name>A0ABP5YK17_9ACTN</name>
<organism evidence="6 7">
    <name type="scientific">Streptomyces gobitricini</name>
    <dbReference type="NCBI Taxonomy" id="68211"/>
    <lineage>
        <taxon>Bacteria</taxon>
        <taxon>Bacillati</taxon>
        <taxon>Actinomycetota</taxon>
        <taxon>Actinomycetes</taxon>
        <taxon>Kitasatosporales</taxon>
        <taxon>Streptomycetaceae</taxon>
        <taxon>Streptomyces</taxon>
    </lineage>
</organism>
<dbReference type="Pfam" id="PF21351">
    <property type="entry name" value="TetR_C_41"/>
    <property type="match status" value="1"/>
</dbReference>
<dbReference type="InterPro" id="IPR009057">
    <property type="entry name" value="Homeodomain-like_sf"/>
</dbReference>
<sequence>MESTSSKHAQRSQATRAALVTAARQLFAERGYAGVGTEEIVRAAGVTRGALYHQFRDKADLFDAAVQAVEAEVTQRIATQVLATAADPVQALQAGARAFLDIFAEPELERILLLDAPGVLGWQRWREIGADHGLGVITATLEAAIAAGALASQPVRPLAHLLLGALDEAALMVAHAEDPEATRAEMAAALERLLEGLLAPRGTETSDSAP</sequence>